<evidence type="ECO:0000313" key="2">
    <source>
        <dbReference type="Proteomes" id="UP000196005"/>
    </source>
</evidence>
<gene>
    <name evidence="1" type="ORF">Sdiek1_1227</name>
</gene>
<keyword evidence="2" id="KW-1185">Reference proteome</keyword>
<organism evidence="1 2">
    <name type="scientific">Sulfurospirillum diekertiae</name>
    <dbReference type="NCBI Taxonomy" id="1854492"/>
    <lineage>
        <taxon>Bacteria</taxon>
        <taxon>Pseudomonadati</taxon>
        <taxon>Campylobacterota</taxon>
        <taxon>Epsilonproteobacteria</taxon>
        <taxon>Campylobacterales</taxon>
        <taxon>Sulfurospirillaceae</taxon>
        <taxon>Sulfurospirillum</taxon>
    </lineage>
</organism>
<sequence>MKNLICTISHSRKVYNEFMNRFEQKMLILSNKIF</sequence>
<proteinExistence type="predicted"/>
<dbReference type="EMBL" id="CP021416">
    <property type="protein sequence ID" value="ARU48393.1"/>
    <property type="molecule type" value="Genomic_DNA"/>
</dbReference>
<protein>
    <submittedName>
        <fullName evidence="1">Uncharacterized protein</fullName>
    </submittedName>
</protein>
<accession>A0A1Y0HME0</accession>
<name>A0A1Y0HME0_9BACT</name>
<dbReference type="AlphaFoldDB" id="A0A1Y0HME0"/>
<dbReference type="KEGG" id="suls:Sdiek1_1227"/>
<reference evidence="2" key="1">
    <citation type="submission" date="2017-05" db="EMBL/GenBank/DDBJ databases">
        <title>Dechlorination kinetics govern the competition between two new strains of the genus Sulfurospirillum.</title>
        <authorList>
            <person name="Buttet G.F."/>
            <person name="Murray A.M."/>
            <person name="Goris T."/>
            <person name="Burion M."/>
            <person name="Lin B."/>
            <person name="Rolle M."/>
            <person name="Maillard J."/>
        </authorList>
    </citation>
    <scope>NUCLEOTIDE SEQUENCE [LARGE SCALE GENOMIC DNA]</scope>
    <source>
        <strain evidence="2">SL2-1</strain>
    </source>
</reference>
<dbReference type="Proteomes" id="UP000196005">
    <property type="component" value="Chromosome"/>
</dbReference>
<evidence type="ECO:0000313" key="1">
    <source>
        <dbReference type="EMBL" id="ARU48393.1"/>
    </source>
</evidence>